<sequence length="874" mass="97770">MQKTISDKKINLLLICAIASLLLGRIFQLPFVLFLFPVFAIRYIRHKKTLPGFILLFSGSVAAILITFWGIAAHIFSSTAAFIAVMSVSTFVGLLPVLLDALLFKKSVNQLWLILVYPCTKVFLEFIGSNSSPFGIWGSPVSMLASWHPFNNLVAYGGIWTLSFLAALFSSILVYVLENGFTNNPLSKSLIRWYGLVILLVAIAGLIRIKSYQPGPKVRVAVVLDNDSLRSEPVNKLYQHLITQKQVALAPDDVTYYHHAFELSNLDVLQQTEKAAAAGAKIIFCGEGNLVVMKDDERALIDSVKKIAQKWKVYIGMAAEVYTPTAVKPVENKIIFIQPDGRIAFEYLKHYPLGLEKDLMVTGNGIIPTCNTPYGKVAAVICFDTDFITYARKAGTAQADILFAPSNDWKAIAELRGKITRYRALENGFTLIRPTSHGVTEMVTPTGQLIYANNYFDHPLRLMLADIPAKQFPTLYVQAGDWLPILILLILLAVMIGFWRKIKRQKRVLTYSIAIFLLVTSIPFFAQAQLADRDTTGTYKNQPTKKSKPILFPAVSYAPETSIALGVSAMHFYKTSTDARLSQIGANALYTFNRQFINEVNLLHFTPGNRFLVKAGLALNKFPEKFYGIGNKTVEENAVTISYNVVKTDISLLKEMKKNTYAGLHYNYSNFYRLYQDKDVPIVLDTLTGGSGNIQSGLGIEILHDSRDNVNNSSKGWYVLFDAIWNQHYFGSGTNYFAFDADVRKYHTLRSGAVLALQGIVNIKDGEVPFTQLSYLGGGNMMRGFYAGRFRDKDLVALQAEYRRHLWRNWGIVLFSGVGKVSPDLDQINGKDLKHSVGFGFRRLISKQHKVNLRMDVGFGNGQCNFYINIGEAF</sequence>
<evidence type="ECO:0000256" key="8">
    <source>
        <dbReference type="ARBA" id="ARBA00023315"/>
    </source>
</evidence>
<feature type="transmembrane region" description="Helical" evidence="9">
    <location>
        <begin position="53"/>
        <end position="76"/>
    </location>
</feature>
<dbReference type="InterPro" id="IPR036526">
    <property type="entry name" value="C-N_Hydrolase_sf"/>
</dbReference>
<keyword evidence="11" id="KW-0449">Lipoprotein</keyword>
<dbReference type="GO" id="GO:0042158">
    <property type="term" value="P:lipoprotein biosynthetic process"/>
    <property type="evidence" value="ECO:0007669"/>
    <property type="project" value="InterPro"/>
</dbReference>
<keyword evidence="6 9" id="KW-1133">Transmembrane helix</keyword>
<dbReference type="Proteomes" id="UP000230000">
    <property type="component" value="Unassembled WGS sequence"/>
</dbReference>
<dbReference type="GO" id="GO:0019867">
    <property type="term" value="C:outer membrane"/>
    <property type="evidence" value="ECO:0007669"/>
    <property type="project" value="InterPro"/>
</dbReference>
<dbReference type="Gene3D" id="3.60.110.10">
    <property type="entry name" value="Carbon-nitrogen hydrolase"/>
    <property type="match status" value="1"/>
</dbReference>
<evidence type="ECO:0000256" key="4">
    <source>
        <dbReference type="ARBA" id="ARBA00022679"/>
    </source>
</evidence>
<dbReference type="PANTHER" id="PTHR38686">
    <property type="entry name" value="APOLIPOPROTEIN N-ACYLTRANSFERASE"/>
    <property type="match status" value="1"/>
</dbReference>
<gene>
    <name evidence="11" type="ORF">BXY57_2086</name>
</gene>
<evidence type="ECO:0000256" key="3">
    <source>
        <dbReference type="ARBA" id="ARBA00022475"/>
    </source>
</evidence>
<reference evidence="11 12" key="1">
    <citation type="submission" date="2017-11" db="EMBL/GenBank/DDBJ databases">
        <title>Genomic Encyclopedia of Archaeal and Bacterial Type Strains, Phase II (KMG-II): From Individual Species to Whole Genera.</title>
        <authorList>
            <person name="Goeker M."/>
        </authorList>
    </citation>
    <scope>NUCLEOTIDE SEQUENCE [LARGE SCALE GENOMIC DNA]</scope>
    <source>
        <strain evidence="11 12">DSM 27268</strain>
    </source>
</reference>
<keyword evidence="12" id="KW-1185">Reference proteome</keyword>
<organism evidence="11 12">
    <name type="scientific">Thermoflavifilum aggregans</name>
    <dbReference type="NCBI Taxonomy" id="454188"/>
    <lineage>
        <taxon>Bacteria</taxon>
        <taxon>Pseudomonadati</taxon>
        <taxon>Bacteroidota</taxon>
        <taxon>Chitinophagia</taxon>
        <taxon>Chitinophagales</taxon>
        <taxon>Chitinophagaceae</taxon>
        <taxon>Thermoflavifilum</taxon>
    </lineage>
</organism>
<dbReference type="InterPro" id="IPR003010">
    <property type="entry name" value="C-N_Hydrolase"/>
</dbReference>
<keyword evidence="7 9" id="KW-0472">Membrane</keyword>
<evidence type="ECO:0000313" key="11">
    <source>
        <dbReference type="EMBL" id="PJJ76466.1"/>
    </source>
</evidence>
<protein>
    <submittedName>
        <fullName evidence="11">Apolipoprotein N-acyltransferase</fullName>
    </submittedName>
</protein>
<dbReference type="SUPFAM" id="SSF56317">
    <property type="entry name" value="Carbon-nitrogen hydrolase"/>
    <property type="match status" value="1"/>
</dbReference>
<keyword evidence="3" id="KW-1003">Cell membrane</keyword>
<evidence type="ECO:0000256" key="7">
    <source>
        <dbReference type="ARBA" id="ARBA00023136"/>
    </source>
</evidence>
<name>A0A2M9CX12_9BACT</name>
<dbReference type="InterPro" id="IPR000184">
    <property type="entry name" value="Bac_surfAg_D15"/>
</dbReference>
<dbReference type="GO" id="GO:0005886">
    <property type="term" value="C:plasma membrane"/>
    <property type="evidence" value="ECO:0007669"/>
    <property type="project" value="UniProtKB-SubCell"/>
</dbReference>
<comment type="caution">
    <text evidence="11">The sequence shown here is derived from an EMBL/GenBank/DDBJ whole genome shotgun (WGS) entry which is preliminary data.</text>
</comment>
<evidence type="ECO:0000259" key="10">
    <source>
        <dbReference type="PROSITE" id="PS50263"/>
    </source>
</evidence>
<dbReference type="PROSITE" id="PS50263">
    <property type="entry name" value="CN_HYDROLASE"/>
    <property type="match status" value="1"/>
</dbReference>
<dbReference type="AlphaFoldDB" id="A0A2M9CX12"/>
<comment type="subcellular location">
    <subcellularLocation>
        <location evidence="1">Cell membrane</location>
        <topology evidence="1">Multi-pass membrane protein</topology>
    </subcellularLocation>
</comment>
<feature type="transmembrane region" description="Helical" evidence="9">
    <location>
        <begin position="12"/>
        <end position="41"/>
    </location>
</feature>
<evidence type="ECO:0000256" key="6">
    <source>
        <dbReference type="ARBA" id="ARBA00022989"/>
    </source>
</evidence>
<dbReference type="OrthoDB" id="9771071at2"/>
<proteinExistence type="inferred from homology"/>
<dbReference type="Pfam" id="PF01103">
    <property type="entry name" value="Omp85"/>
    <property type="match status" value="1"/>
</dbReference>
<evidence type="ECO:0000256" key="9">
    <source>
        <dbReference type="SAM" id="Phobius"/>
    </source>
</evidence>
<feature type="domain" description="CN hydrolase" evidence="10">
    <location>
        <begin position="245"/>
        <end position="469"/>
    </location>
</feature>
<keyword evidence="8 11" id="KW-0012">Acyltransferase</keyword>
<dbReference type="GO" id="GO:0016410">
    <property type="term" value="F:N-acyltransferase activity"/>
    <property type="evidence" value="ECO:0007669"/>
    <property type="project" value="InterPro"/>
</dbReference>
<dbReference type="PANTHER" id="PTHR38686:SF1">
    <property type="entry name" value="APOLIPOPROTEIN N-ACYLTRANSFERASE"/>
    <property type="match status" value="1"/>
</dbReference>
<feature type="transmembrane region" description="Helical" evidence="9">
    <location>
        <begin position="508"/>
        <end position="526"/>
    </location>
</feature>
<evidence type="ECO:0000313" key="12">
    <source>
        <dbReference type="Proteomes" id="UP000230000"/>
    </source>
</evidence>
<feature type="transmembrane region" description="Helical" evidence="9">
    <location>
        <begin position="111"/>
        <end position="133"/>
    </location>
</feature>
<feature type="transmembrane region" description="Helical" evidence="9">
    <location>
        <begin position="153"/>
        <end position="177"/>
    </location>
</feature>
<dbReference type="CDD" id="cd07197">
    <property type="entry name" value="nitrilase"/>
    <property type="match status" value="1"/>
</dbReference>
<comment type="similarity">
    <text evidence="2">Belongs to the CN hydrolase family. Apolipoprotein N-acyltransferase subfamily.</text>
</comment>
<accession>A0A2M9CX12</accession>
<feature type="transmembrane region" description="Helical" evidence="9">
    <location>
        <begin position="482"/>
        <end position="499"/>
    </location>
</feature>
<dbReference type="EMBL" id="PGFG01000001">
    <property type="protein sequence ID" value="PJJ76466.1"/>
    <property type="molecule type" value="Genomic_DNA"/>
</dbReference>
<feature type="transmembrane region" description="Helical" evidence="9">
    <location>
        <begin position="82"/>
        <end position="104"/>
    </location>
</feature>
<feature type="transmembrane region" description="Helical" evidence="9">
    <location>
        <begin position="189"/>
        <end position="209"/>
    </location>
</feature>
<evidence type="ECO:0000256" key="2">
    <source>
        <dbReference type="ARBA" id="ARBA00010065"/>
    </source>
</evidence>
<keyword evidence="5 9" id="KW-0812">Transmembrane</keyword>
<dbReference type="Gene3D" id="2.40.160.50">
    <property type="entry name" value="membrane protein fhac: a member of the omp85/tpsb transporter family"/>
    <property type="match status" value="1"/>
</dbReference>
<dbReference type="RefSeq" id="WP_100314939.1">
    <property type="nucleotide sequence ID" value="NZ_PGFG01000001.1"/>
</dbReference>
<dbReference type="InterPro" id="IPR004563">
    <property type="entry name" value="Apolipo_AcylTrfase"/>
</dbReference>
<evidence type="ECO:0000256" key="5">
    <source>
        <dbReference type="ARBA" id="ARBA00022692"/>
    </source>
</evidence>
<evidence type="ECO:0000256" key="1">
    <source>
        <dbReference type="ARBA" id="ARBA00004651"/>
    </source>
</evidence>
<keyword evidence="4 11" id="KW-0808">Transferase</keyword>
<dbReference type="Pfam" id="PF00795">
    <property type="entry name" value="CN_hydrolase"/>
    <property type="match status" value="1"/>
</dbReference>